<gene>
    <name evidence="2" type="ORF">SAMN05444169_2728</name>
</gene>
<protein>
    <submittedName>
        <fullName evidence="2">Uncharacterized protein</fullName>
    </submittedName>
</protein>
<reference evidence="2 3" key="1">
    <citation type="submission" date="2016-11" db="EMBL/GenBank/DDBJ databases">
        <authorList>
            <person name="Jaros S."/>
            <person name="Januszkiewicz K."/>
            <person name="Wedrychowicz H."/>
        </authorList>
    </citation>
    <scope>NUCLEOTIDE SEQUENCE [LARGE SCALE GENOMIC DNA]</scope>
    <source>
        <strain evidence="2 3">GAS242</strain>
    </source>
</reference>
<evidence type="ECO:0000313" key="3">
    <source>
        <dbReference type="Proteomes" id="UP000190675"/>
    </source>
</evidence>
<evidence type="ECO:0000256" key="1">
    <source>
        <dbReference type="SAM" id="Phobius"/>
    </source>
</evidence>
<proteinExistence type="predicted"/>
<keyword evidence="1" id="KW-1133">Transmembrane helix</keyword>
<name>A0A1M5KAM4_9BRAD</name>
<organism evidence="2 3">
    <name type="scientific">Bradyrhizobium erythrophlei</name>
    <dbReference type="NCBI Taxonomy" id="1437360"/>
    <lineage>
        <taxon>Bacteria</taxon>
        <taxon>Pseudomonadati</taxon>
        <taxon>Pseudomonadota</taxon>
        <taxon>Alphaproteobacteria</taxon>
        <taxon>Hyphomicrobiales</taxon>
        <taxon>Nitrobacteraceae</taxon>
        <taxon>Bradyrhizobium</taxon>
    </lineage>
</organism>
<dbReference type="EMBL" id="LT670818">
    <property type="protein sequence ID" value="SHG49519.1"/>
    <property type="molecule type" value="Genomic_DNA"/>
</dbReference>
<keyword evidence="1" id="KW-0472">Membrane</keyword>
<dbReference type="Proteomes" id="UP000190675">
    <property type="component" value="Chromosome I"/>
</dbReference>
<feature type="transmembrane region" description="Helical" evidence="1">
    <location>
        <begin position="12"/>
        <end position="33"/>
    </location>
</feature>
<accession>A0A1M5KAM4</accession>
<evidence type="ECO:0000313" key="2">
    <source>
        <dbReference type="EMBL" id="SHG49519.1"/>
    </source>
</evidence>
<dbReference type="AlphaFoldDB" id="A0A1M5KAM4"/>
<sequence>MPVYSRADLSRTATSVVVPFLTVTAASAVAYEFRDAAIRSGRFMRKVE</sequence>
<keyword evidence="1" id="KW-0812">Transmembrane</keyword>